<evidence type="ECO:0000256" key="1">
    <source>
        <dbReference type="SAM" id="MobiDB-lite"/>
    </source>
</evidence>
<comment type="caution">
    <text evidence="3">The sequence shown here is derived from an EMBL/GenBank/DDBJ whole genome shotgun (WGS) entry which is preliminary data.</text>
</comment>
<proteinExistence type="predicted"/>
<evidence type="ECO:0000259" key="2">
    <source>
        <dbReference type="Pfam" id="PF04424"/>
    </source>
</evidence>
<dbReference type="Proteomes" id="UP000324897">
    <property type="component" value="Chromosome 4"/>
</dbReference>
<dbReference type="Gramene" id="TVU38592">
    <property type="protein sequence ID" value="TVU38592"/>
    <property type="gene ID" value="EJB05_11974"/>
</dbReference>
<gene>
    <name evidence="3" type="ORF">EJB05_11974</name>
</gene>
<dbReference type="GO" id="GO:0004843">
    <property type="term" value="F:cysteine-type deubiquitinase activity"/>
    <property type="evidence" value="ECO:0007669"/>
    <property type="project" value="InterPro"/>
</dbReference>
<protein>
    <recommendedName>
        <fullName evidence="2">MINDY deubiquitinase domain-containing protein</fullName>
    </recommendedName>
</protein>
<reference evidence="3 4" key="1">
    <citation type="journal article" date="2019" name="Sci. Rep.">
        <title>A high-quality genome of Eragrostis curvula grass provides insights into Poaceae evolution and supports new strategies to enhance forage quality.</title>
        <authorList>
            <person name="Carballo J."/>
            <person name="Santos B.A.C.M."/>
            <person name="Zappacosta D."/>
            <person name="Garbus I."/>
            <person name="Selva J.P."/>
            <person name="Gallo C.A."/>
            <person name="Diaz A."/>
            <person name="Albertini E."/>
            <person name="Caccamo M."/>
            <person name="Echenique V."/>
        </authorList>
    </citation>
    <scope>NUCLEOTIDE SEQUENCE [LARGE SCALE GENOMIC DNA]</scope>
    <source>
        <strain evidence="4">cv. Victoria</strain>
        <tissue evidence="3">Leaf</tissue>
    </source>
</reference>
<dbReference type="PANTHER" id="PTHR33207">
    <property type="entry name" value="F-BOX DOMAIN CONTAINING PROTEIN-RELATED"/>
    <property type="match status" value="1"/>
</dbReference>
<dbReference type="SUPFAM" id="SSF81383">
    <property type="entry name" value="F-box domain"/>
    <property type="match status" value="1"/>
</dbReference>
<evidence type="ECO:0000313" key="3">
    <source>
        <dbReference type="EMBL" id="TVU38592.1"/>
    </source>
</evidence>
<feature type="non-terminal residue" evidence="3">
    <location>
        <position position="1"/>
    </location>
</feature>
<sequence length="685" mass="75991">GLAPSAAACLSSPARSIPSIAASRRNPRKRRGFRGVRSATGAMVEYRKVAFTYCGVRYGILLEPPQGSSALVAIHNCLSFGTGPVEFTEGAVDEREVRKAIGATLKGSLEASDLKYDVKRDIRDALHDISPKFRLSPRLSAPMDFELGRGYFLFPCLGITLMHGWLVNPEASIYRSIKEFTPAQLKEYSVKVEGKEEDMEVVRGLLDDSKHQLSKYGYRSLVADVPDDNFVLLYWRNRFDILFKTYGELLILVTDESRRRSMPQVTWMLFEQSEEHSIYLKEDFSPVTGQPFEERAEEWHKRFLEKISEANGNEAAAAAEKAAARRKRINQKKKEARRKKSQGGQVDADAAAASVCLRTDNELAESLPKKEKGAEISESQDVEKWPSPAAAASPRRQSNPTSIEDITNDLLELVILRVGSPACLIRAAATCRLWRRVIAGPGFLSRFHRPHVLGYYLTSELPGSDSSETFFVPAAALPETAPIDARGLFAFSLDFLPHAADSLQLLDSRGGLLAFADDYTRGGIVVCDPLTREYEVVDLGPPPTEDDHHICFYRVISIFLLDADAEDETGISSLISRFRVLSVCLAISIHSNVHRAQVHVFCARDRRWVLLSSTSAGHIVSAVTRLCRNYEHTITGQLAFLGRDEGSLFLGVLLNNNVLEIDECTGEFSLLVLPEAIGANGIRAW</sequence>
<name>A0A5J9VQB8_9POAL</name>
<feature type="compositionally biased region" description="Basic residues" evidence="1">
    <location>
        <begin position="324"/>
        <end position="341"/>
    </location>
</feature>
<evidence type="ECO:0000313" key="4">
    <source>
        <dbReference type="Proteomes" id="UP000324897"/>
    </source>
</evidence>
<dbReference type="EMBL" id="RWGY01000007">
    <property type="protein sequence ID" value="TVU38592.1"/>
    <property type="molecule type" value="Genomic_DNA"/>
</dbReference>
<dbReference type="InterPro" id="IPR033979">
    <property type="entry name" value="MINDY_domain"/>
</dbReference>
<dbReference type="GO" id="GO:1990380">
    <property type="term" value="F:K48-linked deubiquitinase activity"/>
    <property type="evidence" value="ECO:0007669"/>
    <property type="project" value="InterPro"/>
</dbReference>
<organism evidence="3 4">
    <name type="scientific">Eragrostis curvula</name>
    <name type="common">weeping love grass</name>
    <dbReference type="NCBI Taxonomy" id="38414"/>
    <lineage>
        <taxon>Eukaryota</taxon>
        <taxon>Viridiplantae</taxon>
        <taxon>Streptophyta</taxon>
        <taxon>Embryophyta</taxon>
        <taxon>Tracheophyta</taxon>
        <taxon>Spermatophyta</taxon>
        <taxon>Magnoliopsida</taxon>
        <taxon>Liliopsida</taxon>
        <taxon>Poales</taxon>
        <taxon>Poaceae</taxon>
        <taxon>PACMAD clade</taxon>
        <taxon>Chloridoideae</taxon>
        <taxon>Eragrostideae</taxon>
        <taxon>Eragrostidinae</taxon>
        <taxon>Eragrostis</taxon>
    </lineage>
</organism>
<dbReference type="Pfam" id="PF04424">
    <property type="entry name" value="MINDY_DUB"/>
    <property type="match status" value="1"/>
</dbReference>
<feature type="region of interest" description="Disordered" evidence="1">
    <location>
        <begin position="364"/>
        <end position="402"/>
    </location>
</feature>
<dbReference type="OrthoDB" id="10261212at2759"/>
<dbReference type="InterPro" id="IPR036047">
    <property type="entry name" value="F-box-like_dom_sf"/>
</dbReference>
<accession>A0A5J9VQB8</accession>
<keyword evidence="4" id="KW-1185">Reference proteome</keyword>
<feature type="domain" description="MINDY deubiquitinase" evidence="2">
    <location>
        <begin position="50"/>
        <end position="284"/>
    </location>
</feature>
<dbReference type="AlphaFoldDB" id="A0A5J9VQB8"/>
<feature type="region of interest" description="Disordered" evidence="1">
    <location>
        <begin position="315"/>
        <end position="347"/>
    </location>
</feature>